<dbReference type="SMART" id="SM00260">
    <property type="entry name" value="CheW"/>
    <property type="match status" value="1"/>
</dbReference>
<dbReference type="InterPro" id="IPR002545">
    <property type="entry name" value="CheW-lke_dom"/>
</dbReference>
<dbReference type="Gene3D" id="2.30.30.40">
    <property type="entry name" value="SH3 Domains"/>
    <property type="match status" value="2"/>
</dbReference>
<reference evidence="3" key="1">
    <citation type="submission" date="2016-12" db="EMBL/GenBank/DDBJ databases">
        <authorList>
            <person name="Varghese N."/>
            <person name="Submissions S."/>
        </authorList>
    </citation>
    <scope>NUCLEOTIDE SEQUENCE [LARGE SCALE GENOMIC DNA]</scope>
    <source>
        <strain evidence="3">DSM 13020</strain>
    </source>
</reference>
<evidence type="ECO:0000313" key="3">
    <source>
        <dbReference type="Proteomes" id="UP000184207"/>
    </source>
</evidence>
<evidence type="ECO:0000259" key="1">
    <source>
        <dbReference type="PROSITE" id="PS50851"/>
    </source>
</evidence>
<dbReference type="STRING" id="1121883.SAMN02745226_01437"/>
<dbReference type="GO" id="GO:0007165">
    <property type="term" value="P:signal transduction"/>
    <property type="evidence" value="ECO:0007669"/>
    <property type="project" value="InterPro"/>
</dbReference>
<dbReference type="AlphaFoldDB" id="A0A1M7T1S9"/>
<keyword evidence="3" id="KW-1185">Reference proteome</keyword>
<dbReference type="PANTHER" id="PTHR22617">
    <property type="entry name" value="CHEMOTAXIS SENSOR HISTIDINE KINASE-RELATED"/>
    <property type="match status" value="1"/>
</dbReference>
<accession>A0A1M7T1S9</accession>
<dbReference type="PANTHER" id="PTHR22617:SF23">
    <property type="entry name" value="CHEMOTAXIS PROTEIN CHEW"/>
    <property type="match status" value="1"/>
</dbReference>
<dbReference type="InterPro" id="IPR036061">
    <property type="entry name" value="CheW-like_dom_sf"/>
</dbReference>
<dbReference type="OrthoDB" id="9794382at2"/>
<dbReference type="Proteomes" id="UP000184207">
    <property type="component" value="Unassembled WGS sequence"/>
</dbReference>
<dbReference type="Pfam" id="PF01584">
    <property type="entry name" value="CheW"/>
    <property type="match status" value="2"/>
</dbReference>
<name>A0A1M7T1S9_FERGO</name>
<dbReference type="GO" id="GO:0006935">
    <property type="term" value="P:chemotaxis"/>
    <property type="evidence" value="ECO:0007669"/>
    <property type="project" value="InterPro"/>
</dbReference>
<dbReference type="GO" id="GO:0005829">
    <property type="term" value="C:cytosol"/>
    <property type="evidence" value="ECO:0007669"/>
    <property type="project" value="TreeGrafter"/>
</dbReference>
<feature type="domain" description="CheW-like" evidence="1">
    <location>
        <begin position="166"/>
        <end position="280"/>
    </location>
</feature>
<dbReference type="RefSeq" id="WP_072759926.1">
    <property type="nucleotide sequence ID" value="NZ_FRDJ01000008.1"/>
</dbReference>
<dbReference type="EMBL" id="FRDJ01000008">
    <property type="protein sequence ID" value="SHN64634.1"/>
    <property type="molecule type" value="Genomic_DNA"/>
</dbReference>
<dbReference type="InterPro" id="IPR039315">
    <property type="entry name" value="CheW"/>
</dbReference>
<organism evidence="2 3">
    <name type="scientific">Fervidobacterium gondwanense DSM 13020</name>
    <dbReference type="NCBI Taxonomy" id="1121883"/>
    <lineage>
        <taxon>Bacteria</taxon>
        <taxon>Thermotogati</taxon>
        <taxon>Thermotogota</taxon>
        <taxon>Thermotogae</taxon>
        <taxon>Thermotogales</taxon>
        <taxon>Fervidobacteriaceae</taxon>
        <taxon>Fervidobacterium</taxon>
    </lineage>
</organism>
<sequence>MPSEKMLVFALEENDFAVPLNFVSGIAQISNITPLPLATEEVAGLVNYYGKILIVVDLKILIKDSEKAVGGEENFQNARIVILNNEGLEIGIIVDRVKGIMEVEGNNLKHSNEPEGVIVSHQYVEKGVVINILNVQSLFKKYMKEEKFAEGKIIKAEQEVLQKTSENEFVIFSSGKNSYAVSSSEIQYIIKDAKVHTVANAPKEVIGKIEFDGVLVPVVSSEYLLAGKTDKTQKRFLIIRNGNKLFGIGVSKVERVVKLMPEDIYYPPRIISSVKIKIGL</sequence>
<evidence type="ECO:0000313" key="2">
    <source>
        <dbReference type="EMBL" id="SHN64634.1"/>
    </source>
</evidence>
<dbReference type="Gene3D" id="2.40.50.180">
    <property type="entry name" value="CheA-289, Domain 4"/>
    <property type="match status" value="2"/>
</dbReference>
<dbReference type="PROSITE" id="PS50851">
    <property type="entry name" value="CHEW"/>
    <property type="match status" value="2"/>
</dbReference>
<protein>
    <submittedName>
        <fullName evidence="2">Chemotaxis signal transduction protein</fullName>
    </submittedName>
</protein>
<dbReference type="SUPFAM" id="SSF50341">
    <property type="entry name" value="CheW-like"/>
    <property type="match status" value="2"/>
</dbReference>
<proteinExistence type="predicted"/>
<gene>
    <name evidence="2" type="ORF">SAMN02745226_01437</name>
</gene>
<feature type="domain" description="CheW-like" evidence="1">
    <location>
        <begin position="3"/>
        <end position="144"/>
    </location>
</feature>